<sequence>MLEEVIESRQLYGSDGSIWCHATMTAIGVAVGSDSSVELFGNCEVSVGLDLLLRQGGLSEAKTIFEESLPVFNNALSHDGGALECMEALADISMQLSDLLGAGRWTAVCIAVDVITSDKLPNMNALRRSAAIYDMEGDQDTALSFLRIALEGFKLIEDFQLAIQLLEAARPEFESNTGGEGCQDRRDAQLEEKGTVLTEFKLRFLPSIGPIELVVSRELIYEGTWFTIK</sequence>
<name>A0AAD7IQ53_9AGAR</name>
<keyword evidence="2" id="KW-1185">Reference proteome</keyword>
<accession>A0AAD7IQ53</accession>
<protein>
    <submittedName>
        <fullName evidence="1">Uncharacterized protein</fullName>
    </submittedName>
</protein>
<comment type="caution">
    <text evidence="1">The sequence shown here is derived from an EMBL/GenBank/DDBJ whole genome shotgun (WGS) entry which is preliminary data.</text>
</comment>
<dbReference type="Proteomes" id="UP001215598">
    <property type="component" value="Unassembled WGS sequence"/>
</dbReference>
<evidence type="ECO:0000313" key="2">
    <source>
        <dbReference type="Proteomes" id="UP001215598"/>
    </source>
</evidence>
<proteinExistence type="predicted"/>
<reference evidence="1" key="1">
    <citation type="submission" date="2023-03" db="EMBL/GenBank/DDBJ databases">
        <title>Massive genome expansion in bonnet fungi (Mycena s.s.) driven by repeated elements and novel gene families across ecological guilds.</title>
        <authorList>
            <consortium name="Lawrence Berkeley National Laboratory"/>
            <person name="Harder C.B."/>
            <person name="Miyauchi S."/>
            <person name="Viragh M."/>
            <person name="Kuo A."/>
            <person name="Thoen E."/>
            <person name="Andreopoulos B."/>
            <person name="Lu D."/>
            <person name="Skrede I."/>
            <person name="Drula E."/>
            <person name="Henrissat B."/>
            <person name="Morin E."/>
            <person name="Kohler A."/>
            <person name="Barry K."/>
            <person name="LaButti K."/>
            <person name="Morin E."/>
            <person name="Salamov A."/>
            <person name="Lipzen A."/>
            <person name="Mereny Z."/>
            <person name="Hegedus B."/>
            <person name="Baldrian P."/>
            <person name="Stursova M."/>
            <person name="Weitz H."/>
            <person name="Taylor A."/>
            <person name="Grigoriev I.V."/>
            <person name="Nagy L.G."/>
            <person name="Martin F."/>
            <person name="Kauserud H."/>
        </authorList>
    </citation>
    <scope>NUCLEOTIDE SEQUENCE</scope>
    <source>
        <strain evidence="1">CBHHK182m</strain>
    </source>
</reference>
<organism evidence="1 2">
    <name type="scientific">Mycena metata</name>
    <dbReference type="NCBI Taxonomy" id="1033252"/>
    <lineage>
        <taxon>Eukaryota</taxon>
        <taxon>Fungi</taxon>
        <taxon>Dikarya</taxon>
        <taxon>Basidiomycota</taxon>
        <taxon>Agaricomycotina</taxon>
        <taxon>Agaricomycetes</taxon>
        <taxon>Agaricomycetidae</taxon>
        <taxon>Agaricales</taxon>
        <taxon>Marasmiineae</taxon>
        <taxon>Mycenaceae</taxon>
        <taxon>Mycena</taxon>
    </lineage>
</organism>
<evidence type="ECO:0000313" key="1">
    <source>
        <dbReference type="EMBL" id="KAJ7747837.1"/>
    </source>
</evidence>
<dbReference type="EMBL" id="JARKIB010000075">
    <property type="protein sequence ID" value="KAJ7747837.1"/>
    <property type="molecule type" value="Genomic_DNA"/>
</dbReference>
<gene>
    <name evidence="1" type="ORF">B0H16DRAFT_1461922</name>
</gene>
<dbReference type="AlphaFoldDB" id="A0AAD7IQ53"/>